<dbReference type="Proteomes" id="UP000267516">
    <property type="component" value="Segment"/>
</dbReference>
<organism evidence="1">
    <name type="scientific">White spot syndrome virus</name>
    <dbReference type="NCBI Taxonomy" id="342409"/>
    <lineage>
        <taxon>Viruses</taxon>
        <taxon>Viruses incertae sedis</taxon>
        <taxon>Naldaviricetes</taxon>
        <taxon>Nimaviridae</taxon>
        <taxon>Whispovirus</taxon>
    </lineage>
</organism>
<protein>
    <submittedName>
        <fullName evidence="1">ORF165</fullName>
    </submittedName>
</protein>
<proteinExistence type="predicted"/>
<dbReference type="EMBL" id="MF768985">
    <property type="protein sequence ID" value="ATU83486.1"/>
    <property type="molecule type" value="Genomic_DNA"/>
</dbReference>
<reference evidence="1" key="1">
    <citation type="journal article" date="2018" name="Aquaculture">
        <title>Complete genome sequence of a white spot syndrome virus associated with a disease incursion in Australia.</title>
        <authorList>
            <person name="Oakey J."/>
            <person name="Smith C.S."/>
        </authorList>
    </citation>
    <scope>NUCLEOTIDE SEQUENCE [LARGE SCALE GENOMIC DNA]</scope>
    <source>
        <strain evidence="1">WSSV-AU</strain>
    </source>
</reference>
<name>A0A2D3I527_9VIRU</name>
<evidence type="ECO:0000313" key="1">
    <source>
        <dbReference type="EMBL" id="ATU83486.1"/>
    </source>
</evidence>
<sequence length="179" mass="20767">MLSLTNPPIALMLLLLSILPPHSLLTINFLIHFNNNATNTITTPHPLHLCPRRPLHRLCGMMTMMMTKKTKKMSSKKSRTVPPFFRTWKLYLLVITMRTITREKKNVLDQTLICLVIQITCHQLLLPLSLLPLQQHHFLLLDPSWILIRMNVTKKEQQQHQHRLLPPLLLSLSGSLKLN</sequence>
<accession>A0A2D3I527</accession>